<feature type="binding site" evidence="4">
    <location>
        <position position="99"/>
    </location>
    <ligand>
        <name>1-deoxy-D-xylulose 5-phosphate</name>
        <dbReference type="ChEBI" id="CHEBI:57792"/>
    </ligand>
</feature>
<comment type="subcellular location">
    <subcellularLocation>
        <location evidence="4">Cytoplasm</location>
    </subcellularLocation>
</comment>
<dbReference type="PANTHER" id="PTHR30456">
    <property type="entry name" value="PYRIDOXINE 5'-PHOSPHATE SYNTHASE"/>
    <property type="match status" value="1"/>
</dbReference>
<accession>A0A497XQU2</accession>
<dbReference type="EMBL" id="RCCJ01000001">
    <property type="protein sequence ID" value="RLJ71357.1"/>
    <property type="molecule type" value="Genomic_DNA"/>
</dbReference>
<feature type="active site" description="Proton acceptor" evidence="4">
    <location>
        <position position="42"/>
    </location>
</feature>
<organism evidence="6 7">
    <name type="scientific">Hydrogenivirga caldilitoris</name>
    <dbReference type="NCBI Taxonomy" id="246264"/>
    <lineage>
        <taxon>Bacteria</taxon>
        <taxon>Pseudomonadati</taxon>
        <taxon>Aquificota</taxon>
        <taxon>Aquificia</taxon>
        <taxon>Aquificales</taxon>
        <taxon>Aquificaceae</taxon>
        <taxon>Hydrogenivirga</taxon>
    </lineage>
</organism>
<comment type="pathway">
    <text evidence="4">Cofactor biosynthesis; pyridoxine 5'-phosphate biosynthesis; pyridoxine 5'-phosphate from D-erythrose 4-phosphate: step 5/5.</text>
</comment>
<keyword evidence="2 4" id="KW-0808">Transferase</keyword>
<dbReference type="UniPathway" id="UPA00244">
    <property type="reaction ID" value="UER00313"/>
</dbReference>
<dbReference type="NCBIfam" id="TIGR00559">
    <property type="entry name" value="pdxJ"/>
    <property type="match status" value="1"/>
</dbReference>
<keyword evidence="7" id="KW-1185">Reference proteome</keyword>
<gene>
    <name evidence="4" type="primary">pdxJ</name>
    <name evidence="6" type="ORF">BCF55_1657</name>
</gene>
<evidence type="ECO:0000256" key="3">
    <source>
        <dbReference type="ARBA" id="ARBA00023096"/>
    </source>
</evidence>
<dbReference type="HAMAP" id="MF_00279">
    <property type="entry name" value="PdxJ"/>
    <property type="match status" value="1"/>
</dbReference>
<dbReference type="SUPFAM" id="SSF63892">
    <property type="entry name" value="Pyridoxine 5'-phosphate synthase"/>
    <property type="match status" value="1"/>
</dbReference>
<dbReference type="AlphaFoldDB" id="A0A497XQU2"/>
<evidence type="ECO:0000256" key="2">
    <source>
        <dbReference type="ARBA" id="ARBA00022679"/>
    </source>
</evidence>
<dbReference type="InterPro" id="IPR013785">
    <property type="entry name" value="Aldolase_TIM"/>
</dbReference>
<dbReference type="PANTHER" id="PTHR30456:SF0">
    <property type="entry name" value="PYRIDOXINE 5'-PHOSPHATE SYNTHASE"/>
    <property type="match status" value="1"/>
</dbReference>
<name>A0A497XQU2_9AQUI</name>
<dbReference type="EC" id="2.6.99.2" evidence="4 5"/>
<protein>
    <recommendedName>
        <fullName evidence="4 5">Pyridoxine 5'-phosphate synthase</fullName>
        <shortName evidence="4">PNP synthase</shortName>
        <ecNumber evidence="4 5">2.6.99.2</ecNumber>
    </recommendedName>
</protein>
<feature type="binding site" evidence="4">
    <location>
        <position position="6"/>
    </location>
    <ligand>
        <name>3-amino-2-oxopropyl phosphate</name>
        <dbReference type="ChEBI" id="CHEBI:57279"/>
    </ligand>
</feature>
<keyword evidence="1 4" id="KW-0963">Cytoplasm</keyword>
<dbReference type="Gene3D" id="3.20.20.70">
    <property type="entry name" value="Aldolase class I"/>
    <property type="match status" value="1"/>
</dbReference>
<feature type="binding site" evidence="4">
    <location>
        <position position="194"/>
    </location>
    <ligand>
        <name>3-amino-2-oxopropyl phosphate</name>
        <dbReference type="ChEBI" id="CHEBI:57279"/>
    </ligand>
</feature>
<evidence type="ECO:0000256" key="4">
    <source>
        <dbReference type="HAMAP-Rule" id="MF_00279"/>
    </source>
</evidence>
<dbReference type="GO" id="GO:0008615">
    <property type="term" value="P:pyridoxine biosynthetic process"/>
    <property type="evidence" value="ECO:0007669"/>
    <property type="project" value="UniProtKB-UniRule"/>
</dbReference>
<comment type="similarity">
    <text evidence="4">Belongs to the PNP synthase family.</text>
</comment>
<dbReference type="InterPro" id="IPR004569">
    <property type="entry name" value="PyrdxlP_synth_PdxJ"/>
</dbReference>
<proteinExistence type="inferred from homology"/>
<comment type="caution">
    <text evidence="6">The sequence shown here is derived from an EMBL/GenBank/DDBJ whole genome shotgun (WGS) entry which is preliminary data.</text>
</comment>
<dbReference type="Pfam" id="PF03740">
    <property type="entry name" value="PdxJ"/>
    <property type="match status" value="1"/>
</dbReference>
<evidence type="ECO:0000256" key="5">
    <source>
        <dbReference type="NCBIfam" id="TIGR00559"/>
    </source>
</evidence>
<dbReference type="OrthoDB" id="9806590at2"/>
<feature type="site" description="Transition state stabilizer" evidence="4">
    <location>
        <position position="150"/>
    </location>
</feature>
<evidence type="ECO:0000256" key="1">
    <source>
        <dbReference type="ARBA" id="ARBA00022490"/>
    </source>
</evidence>
<feature type="binding site" evidence="4">
    <location>
        <begin position="216"/>
        <end position="217"/>
    </location>
    <ligand>
        <name>3-amino-2-oxopropyl phosphate</name>
        <dbReference type="ChEBI" id="CHEBI:57279"/>
    </ligand>
</feature>
<feature type="binding site" evidence="4">
    <location>
        <position position="49"/>
    </location>
    <ligand>
        <name>1-deoxy-D-xylulose 5-phosphate</name>
        <dbReference type="ChEBI" id="CHEBI:57792"/>
    </ligand>
</feature>
<feature type="binding site" evidence="4">
    <location>
        <position position="17"/>
    </location>
    <ligand>
        <name>3-amino-2-oxopropyl phosphate</name>
        <dbReference type="ChEBI" id="CHEBI:57279"/>
    </ligand>
</feature>
<reference evidence="6 7" key="1">
    <citation type="submission" date="2018-10" db="EMBL/GenBank/DDBJ databases">
        <title>Genomic Encyclopedia of Archaeal and Bacterial Type Strains, Phase II (KMG-II): from individual species to whole genera.</title>
        <authorList>
            <person name="Goeker M."/>
        </authorList>
    </citation>
    <scope>NUCLEOTIDE SEQUENCE [LARGE SCALE GENOMIC DNA]</scope>
    <source>
        <strain evidence="6 7">DSM 16510</strain>
    </source>
</reference>
<dbReference type="NCBIfam" id="NF003625">
    <property type="entry name" value="PRK05265.1-3"/>
    <property type="match status" value="1"/>
</dbReference>
<comment type="subunit">
    <text evidence="4">Homooctamer; tetramer of dimers.</text>
</comment>
<feature type="binding site" evidence="4">
    <location>
        <position position="44"/>
    </location>
    <ligand>
        <name>1-deoxy-D-xylulose 5-phosphate</name>
        <dbReference type="ChEBI" id="CHEBI:57792"/>
    </ligand>
</feature>
<evidence type="ECO:0000313" key="7">
    <source>
        <dbReference type="Proteomes" id="UP000267841"/>
    </source>
</evidence>
<dbReference type="NCBIfam" id="NF003627">
    <property type="entry name" value="PRK05265.1-5"/>
    <property type="match status" value="1"/>
</dbReference>
<keyword evidence="3 4" id="KW-0664">Pyridoxine biosynthesis</keyword>
<feature type="active site" description="Proton donor" evidence="4">
    <location>
        <position position="193"/>
    </location>
</feature>
<dbReference type="GO" id="GO:0033856">
    <property type="term" value="F:pyridoxine 5'-phosphate synthase activity"/>
    <property type="evidence" value="ECO:0007669"/>
    <property type="project" value="UniProtKB-UniRule"/>
</dbReference>
<evidence type="ECO:0000313" key="6">
    <source>
        <dbReference type="EMBL" id="RLJ71357.1"/>
    </source>
</evidence>
<dbReference type="RefSeq" id="WP_121012646.1">
    <property type="nucleotide sequence ID" value="NZ_RCCJ01000001.1"/>
</dbReference>
<dbReference type="Proteomes" id="UP000267841">
    <property type="component" value="Unassembled WGS sequence"/>
</dbReference>
<comment type="catalytic activity">
    <reaction evidence="4">
        <text>3-amino-2-oxopropyl phosphate + 1-deoxy-D-xylulose 5-phosphate = pyridoxine 5'-phosphate + phosphate + 2 H2O + H(+)</text>
        <dbReference type="Rhea" id="RHEA:15265"/>
        <dbReference type="ChEBI" id="CHEBI:15377"/>
        <dbReference type="ChEBI" id="CHEBI:15378"/>
        <dbReference type="ChEBI" id="CHEBI:43474"/>
        <dbReference type="ChEBI" id="CHEBI:57279"/>
        <dbReference type="ChEBI" id="CHEBI:57792"/>
        <dbReference type="ChEBI" id="CHEBI:58589"/>
        <dbReference type="EC" id="2.6.99.2"/>
    </reaction>
</comment>
<sequence>MRLGVNIDHVATLRQARRTFEPSPVFAALIAQQAGADQITLHLREDRRHIQDRDLELIKELVIVPVNLEMAPTHEMREIALRVKPDRVTLVPEKREEITTEGGLDVKGMEDYLRDYIKPLKSEGVEVSLFIDPEEIQVEASHIAGADAIELHTGTYANLWNEHRFSEAKDEIERLRKAGKQAKEFGLRVYAGHGLTYQNVKGILELSDIIEELNIGHSIIANSVIFGLERAVREMIETIRGGRNGI</sequence>
<dbReference type="GO" id="GO:0005829">
    <property type="term" value="C:cytosol"/>
    <property type="evidence" value="ECO:0007669"/>
    <property type="project" value="TreeGrafter"/>
</dbReference>
<feature type="active site" description="Proton acceptor" evidence="4">
    <location>
        <position position="69"/>
    </location>
</feature>
<dbReference type="CDD" id="cd00003">
    <property type="entry name" value="PNPsynthase"/>
    <property type="match status" value="1"/>
</dbReference>
<dbReference type="InterPro" id="IPR036130">
    <property type="entry name" value="Pyridoxine-5'_phos_synth"/>
</dbReference>
<feature type="binding site" evidence="4">
    <location>
        <begin position="8"/>
        <end position="9"/>
    </location>
    <ligand>
        <name>1-deoxy-D-xylulose 5-phosphate</name>
        <dbReference type="ChEBI" id="CHEBI:57792"/>
    </ligand>
</feature>
<comment type="function">
    <text evidence="4">Catalyzes the complicated ring closure reaction between the two acyclic compounds 1-deoxy-D-xylulose-5-phosphate (DXP) and 3-amino-2-oxopropyl phosphate (1-amino-acetone-3-phosphate or AAP) to form pyridoxine 5'-phosphate (PNP) and inorganic phosphate.</text>
</comment>